<comment type="catalytic activity">
    <reaction evidence="3">
        <text>RX + glutathione = an S-substituted glutathione + a halide anion + H(+)</text>
        <dbReference type="Rhea" id="RHEA:16437"/>
        <dbReference type="ChEBI" id="CHEBI:15378"/>
        <dbReference type="ChEBI" id="CHEBI:16042"/>
        <dbReference type="ChEBI" id="CHEBI:17792"/>
        <dbReference type="ChEBI" id="CHEBI:57925"/>
        <dbReference type="ChEBI" id="CHEBI:90779"/>
        <dbReference type="EC" id="2.5.1.18"/>
    </reaction>
</comment>
<dbReference type="InterPro" id="IPR004045">
    <property type="entry name" value="Glutathione_S-Trfase_N"/>
</dbReference>
<dbReference type="InterPro" id="IPR045074">
    <property type="entry name" value="GST_C_Tau"/>
</dbReference>
<protein>
    <recommendedName>
        <fullName evidence="1">glutathione transferase</fullName>
        <ecNumber evidence="1">2.5.1.18</ecNumber>
    </recommendedName>
</protein>
<evidence type="ECO:0000256" key="2">
    <source>
        <dbReference type="ARBA" id="ARBA00022679"/>
    </source>
</evidence>
<name>A0AAW2UCD5_SESRA</name>
<dbReference type="InterPro" id="IPR040079">
    <property type="entry name" value="Glutathione_S-Trfase"/>
</dbReference>
<dbReference type="PANTHER" id="PTHR11260">
    <property type="entry name" value="GLUTATHIONE S-TRANSFERASE, GST, SUPERFAMILY, GST DOMAIN CONTAINING"/>
    <property type="match status" value="1"/>
</dbReference>
<reference evidence="7" key="1">
    <citation type="submission" date="2020-06" db="EMBL/GenBank/DDBJ databases">
        <authorList>
            <person name="Li T."/>
            <person name="Hu X."/>
            <person name="Zhang T."/>
            <person name="Song X."/>
            <person name="Zhang H."/>
            <person name="Dai N."/>
            <person name="Sheng W."/>
            <person name="Hou X."/>
            <person name="Wei L."/>
        </authorList>
    </citation>
    <scope>NUCLEOTIDE SEQUENCE</scope>
    <source>
        <strain evidence="7">G02</strain>
        <tissue evidence="7">Leaf</tissue>
    </source>
</reference>
<dbReference type="Pfam" id="PF00043">
    <property type="entry name" value="GST_C"/>
    <property type="match status" value="1"/>
</dbReference>
<dbReference type="Gene3D" id="3.40.30.10">
    <property type="entry name" value="Glutaredoxin"/>
    <property type="match status" value="1"/>
</dbReference>
<comment type="caution">
    <text evidence="7">The sequence shown here is derived from an EMBL/GenBank/DDBJ whole genome shotgun (WGS) entry which is preliminary data.</text>
</comment>
<evidence type="ECO:0000256" key="3">
    <source>
        <dbReference type="ARBA" id="ARBA00047960"/>
    </source>
</evidence>
<dbReference type="InterPro" id="IPR010987">
    <property type="entry name" value="Glutathione-S-Trfase_C-like"/>
</dbReference>
<dbReference type="SFLD" id="SFLDG00358">
    <property type="entry name" value="Main_(cytGST)"/>
    <property type="match status" value="1"/>
</dbReference>
<dbReference type="GO" id="GO:0006749">
    <property type="term" value="P:glutathione metabolic process"/>
    <property type="evidence" value="ECO:0007669"/>
    <property type="project" value="InterPro"/>
</dbReference>
<dbReference type="EMBL" id="JACGWJ010000006">
    <property type="protein sequence ID" value="KAL0414307.1"/>
    <property type="molecule type" value="Genomic_DNA"/>
</dbReference>
<keyword evidence="2" id="KW-0808">Transferase</keyword>
<dbReference type="PROSITE" id="PS50405">
    <property type="entry name" value="GST_CTER"/>
    <property type="match status" value="1"/>
</dbReference>
<evidence type="ECO:0000259" key="6">
    <source>
        <dbReference type="PROSITE" id="PS50405"/>
    </source>
</evidence>
<feature type="domain" description="GST N-terminal" evidence="5">
    <location>
        <begin position="73"/>
        <end position="128"/>
    </location>
</feature>
<reference evidence="7" key="2">
    <citation type="journal article" date="2024" name="Plant">
        <title>Genomic evolution and insights into agronomic trait innovations of Sesamum species.</title>
        <authorList>
            <person name="Miao H."/>
            <person name="Wang L."/>
            <person name="Qu L."/>
            <person name="Liu H."/>
            <person name="Sun Y."/>
            <person name="Le M."/>
            <person name="Wang Q."/>
            <person name="Wei S."/>
            <person name="Zheng Y."/>
            <person name="Lin W."/>
            <person name="Duan Y."/>
            <person name="Cao H."/>
            <person name="Xiong S."/>
            <person name="Wang X."/>
            <person name="Wei L."/>
            <person name="Li C."/>
            <person name="Ma Q."/>
            <person name="Ju M."/>
            <person name="Zhao R."/>
            <person name="Li G."/>
            <person name="Mu C."/>
            <person name="Tian Q."/>
            <person name="Mei H."/>
            <person name="Zhang T."/>
            <person name="Gao T."/>
            <person name="Zhang H."/>
        </authorList>
    </citation>
    <scope>NUCLEOTIDE SEQUENCE</scope>
    <source>
        <strain evidence="7">G02</strain>
    </source>
</reference>
<dbReference type="GO" id="GO:0005737">
    <property type="term" value="C:cytoplasm"/>
    <property type="evidence" value="ECO:0007669"/>
    <property type="project" value="TreeGrafter"/>
</dbReference>
<organism evidence="7">
    <name type="scientific">Sesamum radiatum</name>
    <name type="common">Black benniseed</name>
    <dbReference type="NCBI Taxonomy" id="300843"/>
    <lineage>
        <taxon>Eukaryota</taxon>
        <taxon>Viridiplantae</taxon>
        <taxon>Streptophyta</taxon>
        <taxon>Embryophyta</taxon>
        <taxon>Tracheophyta</taxon>
        <taxon>Spermatophyta</taxon>
        <taxon>Magnoliopsida</taxon>
        <taxon>eudicotyledons</taxon>
        <taxon>Gunneridae</taxon>
        <taxon>Pentapetalae</taxon>
        <taxon>asterids</taxon>
        <taxon>lamiids</taxon>
        <taxon>Lamiales</taxon>
        <taxon>Pedaliaceae</taxon>
        <taxon>Sesamum</taxon>
    </lineage>
</organism>
<dbReference type="InterPro" id="IPR036282">
    <property type="entry name" value="Glutathione-S-Trfase_C_sf"/>
</dbReference>
<dbReference type="AlphaFoldDB" id="A0AAW2UCD5"/>
<dbReference type="SUPFAM" id="SSF47616">
    <property type="entry name" value="GST C-terminal domain-like"/>
    <property type="match status" value="2"/>
</dbReference>
<dbReference type="InterPro" id="IPR036249">
    <property type="entry name" value="Thioredoxin-like_sf"/>
</dbReference>
<dbReference type="Pfam" id="PF02798">
    <property type="entry name" value="GST_N"/>
    <property type="match status" value="1"/>
</dbReference>
<dbReference type="Gene3D" id="1.20.1050.10">
    <property type="match status" value="1"/>
</dbReference>
<accession>A0AAW2UCD5</accession>
<dbReference type="InterPro" id="IPR045073">
    <property type="entry name" value="Omega/Tau-like"/>
</dbReference>
<evidence type="ECO:0000256" key="4">
    <source>
        <dbReference type="RuleBase" id="RU003494"/>
    </source>
</evidence>
<evidence type="ECO:0000259" key="5">
    <source>
        <dbReference type="PROSITE" id="PS50404"/>
    </source>
</evidence>
<dbReference type="SFLD" id="SFLDS00019">
    <property type="entry name" value="Glutathione_Transferase_(cytos"/>
    <property type="match status" value="1"/>
</dbReference>
<proteinExistence type="inferred from homology"/>
<dbReference type="InterPro" id="IPR004046">
    <property type="entry name" value="GST_C"/>
</dbReference>
<gene>
    <name evidence="7" type="ORF">Sradi_1632400</name>
</gene>
<evidence type="ECO:0000313" key="7">
    <source>
        <dbReference type="EMBL" id="KAL0414307.1"/>
    </source>
</evidence>
<dbReference type="SUPFAM" id="SSF52833">
    <property type="entry name" value="Thioredoxin-like"/>
    <property type="match status" value="1"/>
</dbReference>
<evidence type="ECO:0000256" key="1">
    <source>
        <dbReference type="ARBA" id="ARBA00012452"/>
    </source>
</evidence>
<comment type="similarity">
    <text evidence="4">Belongs to the GST superfamily.</text>
</comment>
<dbReference type="GO" id="GO:0004364">
    <property type="term" value="F:glutathione transferase activity"/>
    <property type="evidence" value="ECO:0007669"/>
    <property type="project" value="UniProtKB-EC"/>
</dbReference>
<dbReference type="PANTHER" id="PTHR11260:SF614">
    <property type="entry name" value="GLUTATHIONE S-TRANSFERASE"/>
    <property type="match status" value="1"/>
</dbReference>
<dbReference type="EC" id="2.5.1.18" evidence="1"/>
<dbReference type="PROSITE" id="PS50404">
    <property type="entry name" value="GST_NTER"/>
    <property type="match status" value="1"/>
</dbReference>
<dbReference type="FunFam" id="1.20.1050.10:FF:000012">
    <property type="entry name" value="Tau class glutathione S-transferase"/>
    <property type="match status" value="1"/>
</dbReference>
<sequence>MEFTFPKIAVLESTGLALWSEGERQEKAVKQAVENLEKVEEKLKGKRFFGGDKIGHVDLIGVHFLHVACLGRGIEYEYIEEDIFNKSPLLSELNPLYRKVPVLVHDGMPLSDSSIILEYVDQRWKPNPLLPDDPYERAQAHLWARFADEKVLESAWLALCSEGERQERAVKQAIENLEKVEEKMKGKRFFAGDKIGHVDLMMGFVSYMLPVWEEVAGVEILDPQKFPAIAAWTNNFLNHEAIRAEYLPPRAESVAYFQWRRQELIPVYASYGQ</sequence>
<feature type="domain" description="GST C-terminal" evidence="6">
    <location>
        <begin position="133"/>
        <end position="257"/>
    </location>
</feature>
<dbReference type="CDD" id="cd03185">
    <property type="entry name" value="GST_C_Tau"/>
    <property type="match status" value="1"/>
</dbReference>
<dbReference type="SFLD" id="SFLDG01152">
    <property type="entry name" value="Main.3:_Omega-_and_Tau-like"/>
    <property type="match status" value="1"/>
</dbReference>